<organism evidence="5 6">
    <name type="scientific">Plasmodium vivax (strain Brazil I)</name>
    <dbReference type="NCBI Taxonomy" id="1033975"/>
    <lineage>
        <taxon>Eukaryota</taxon>
        <taxon>Sar</taxon>
        <taxon>Alveolata</taxon>
        <taxon>Apicomplexa</taxon>
        <taxon>Aconoidasida</taxon>
        <taxon>Haemosporida</taxon>
        <taxon>Plasmodiidae</taxon>
        <taxon>Plasmodium</taxon>
        <taxon>Plasmodium (Plasmodium)</taxon>
    </lineage>
</organism>
<dbReference type="EMBL" id="KQ234875">
    <property type="protein sequence ID" value="KMZ83826.1"/>
    <property type="molecule type" value="Genomic_DNA"/>
</dbReference>
<keyword evidence="1" id="KW-0862">Zinc</keyword>
<dbReference type="GO" id="GO:0000398">
    <property type="term" value="P:mRNA splicing, via spliceosome"/>
    <property type="evidence" value="ECO:0007669"/>
    <property type="project" value="TreeGrafter"/>
</dbReference>
<dbReference type="OrthoDB" id="1914176at2759"/>
<dbReference type="InterPro" id="IPR007275">
    <property type="entry name" value="YTH_domain"/>
</dbReference>
<dbReference type="CDD" id="cd21134">
    <property type="entry name" value="YTH"/>
    <property type="match status" value="1"/>
</dbReference>
<feature type="compositionally biased region" description="Polar residues" evidence="2">
    <location>
        <begin position="46"/>
        <end position="57"/>
    </location>
</feature>
<evidence type="ECO:0008006" key="7">
    <source>
        <dbReference type="Google" id="ProtNLM"/>
    </source>
</evidence>
<evidence type="ECO:0000259" key="3">
    <source>
        <dbReference type="PROSITE" id="PS50103"/>
    </source>
</evidence>
<feature type="compositionally biased region" description="Basic and acidic residues" evidence="2">
    <location>
        <begin position="270"/>
        <end position="290"/>
    </location>
</feature>
<dbReference type="Gene3D" id="4.10.1000.10">
    <property type="entry name" value="Zinc finger, CCCH-type"/>
    <property type="match status" value="1"/>
</dbReference>
<sequence>MTARRKIAKRRGRRNLFQLYLSMRGEKCQMGENQEDAYGDPPHGIPSSNQGNAQPSEQPHMMHLEKQVRMKLEEQSSLLSIKGIDRVDIQQKKGKHSIICIHYIKNMCMKNLFCNYLHQLIYAKIPACKNFLKNNYCADRVRGSCLFRHTLENVNSGGFAEGKDEHLDDVLKLLHEKNICVNYLLGFCNLGYNCKRVHRSKGRKFINWIGILPKFYLDHILVNQRLYSHLYANQRKLAPDMSKLKDALIVLSGEKFPEKGTLSPHSNSLKNDKELFPTDDTSVRNSDHLQRGANNDTYRHLAGGFPLQLDDQNERLDGGKNYLNASTPQNSGRNYPLKRGDGGGTNSFEDFLPSGDNIPMTGRHNERGFTHKQGGGTNADMRNQENLMSIPNIYDANNEVVPSEKIKIFIIKCNQICHLYLSILYGVWATGKNNTRKFTSLFKENYTIVFLFSVNESGGFQGYAKMVTVPIKNLYENLWGPITKRLGGNFRIQWVKIAKIDFDAFKNMTNPFNDNLPLKKSRDGTELPFNLASIICHRIYALPSEDFLAGTIYEYKRRINHAAFFENLRKQGLLNSNTVWDMRIFSLNQQSDCQRITFVDGTEQVIG</sequence>
<protein>
    <recommendedName>
        <fullName evidence="7">YTH domain-containing protein</fullName>
    </recommendedName>
</protein>
<dbReference type="GO" id="GO:0003729">
    <property type="term" value="F:mRNA binding"/>
    <property type="evidence" value="ECO:0007669"/>
    <property type="project" value="TreeGrafter"/>
</dbReference>
<keyword evidence="1" id="KW-0479">Metal-binding</keyword>
<feature type="domain" description="C3H1-type" evidence="3">
    <location>
        <begin position="179"/>
        <end position="201"/>
    </location>
</feature>
<dbReference type="Pfam" id="PF04146">
    <property type="entry name" value="YTH"/>
    <property type="match status" value="1"/>
</dbReference>
<dbReference type="Proteomes" id="UP000053327">
    <property type="component" value="Unassembled WGS sequence"/>
</dbReference>
<feature type="compositionally biased region" description="Polar residues" evidence="2">
    <location>
        <begin position="323"/>
        <end position="333"/>
    </location>
</feature>
<feature type="region of interest" description="Disordered" evidence="2">
    <location>
        <begin position="309"/>
        <end position="354"/>
    </location>
</feature>
<feature type="zinc finger region" description="C3H1-type" evidence="1">
    <location>
        <begin position="179"/>
        <end position="201"/>
    </location>
</feature>
<accession>A0A0J9SM89</accession>
<feature type="region of interest" description="Disordered" evidence="2">
    <location>
        <begin position="32"/>
        <end position="58"/>
    </location>
</feature>
<evidence type="ECO:0000256" key="1">
    <source>
        <dbReference type="PROSITE-ProRule" id="PRU00723"/>
    </source>
</evidence>
<keyword evidence="1" id="KW-0863">Zinc-finger</keyword>
<feature type="zinc finger region" description="C3H1-type" evidence="1">
    <location>
        <begin position="122"/>
        <end position="152"/>
    </location>
</feature>
<dbReference type="PANTHER" id="PTHR12357">
    <property type="entry name" value="YTH YT521-B HOMOLOGY DOMAIN-CONTAINING"/>
    <property type="match status" value="1"/>
</dbReference>
<evidence type="ECO:0000256" key="2">
    <source>
        <dbReference type="SAM" id="MobiDB-lite"/>
    </source>
</evidence>
<reference evidence="5 6" key="1">
    <citation type="submission" date="2011-08" db="EMBL/GenBank/DDBJ databases">
        <title>The Genome Sequence of Plasmodium vivax Brazil I.</title>
        <authorList>
            <consortium name="The Broad Institute Genome Sequencing Platform"/>
            <consortium name="The Broad Institute Genome Sequencing Center for Infectious Disease"/>
            <person name="Neafsey D."/>
            <person name="Carlton J."/>
            <person name="Barnwell J."/>
            <person name="Collins W."/>
            <person name="Escalante A."/>
            <person name="Mullikin J."/>
            <person name="Saul A."/>
            <person name="Guigo R."/>
            <person name="Camara F."/>
            <person name="Young S.K."/>
            <person name="Zeng Q."/>
            <person name="Gargeya S."/>
            <person name="Fitzgerald M."/>
            <person name="Haas B."/>
            <person name="Abouelleil A."/>
            <person name="Alvarado L."/>
            <person name="Arachchi H.M."/>
            <person name="Berlin A."/>
            <person name="Brown A."/>
            <person name="Chapman S.B."/>
            <person name="Chen Z."/>
            <person name="Dunbar C."/>
            <person name="Freedman E."/>
            <person name="Gearin G."/>
            <person name="Gellesch M."/>
            <person name="Goldberg J."/>
            <person name="Griggs A."/>
            <person name="Gujja S."/>
            <person name="Heiman D."/>
            <person name="Howarth C."/>
            <person name="Larson L."/>
            <person name="Lui A."/>
            <person name="MacDonald P.J.P."/>
            <person name="Montmayeur A."/>
            <person name="Murphy C."/>
            <person name="Neiman D."/>
            <person name="Pearson M."/>
            <person name="Priest M."/>
            <person name="Roberts A."/>
            <person name="Saif S."/>
            <person name="Shea T."/>
            <person name="Shenoy N."/>
            <person name="Sisk P."/>
            <person name="Stolte C."/>
            <person name="Sykes S."/>
            <person name="Wortman J."/>
            <person name="Nusbaum C."/>
            <person name="Birren B."/>
        </authorList>
    </citation>
    <scope>NUCLEOTIDE SEQUENCE [LARGE SCALE GENOMIC DNA]</scope>
    <source>
        <strain evidence="5 6">Brazil I</strain>
    </source>
</reference>
<evidence type="ECO:0000259" key="4">
    <source>
        <dbReference type="PROSITE" id="PS50882"/>
    </source>
</evidence>
<dbReference type="GO" id="GO:0048024">
    <property type="term" value="P:regulation of mRNA splicing, via spliceosome"/>
    <property type="evidence" value="ECO:0007669"/>
    <property type="project" value="TreeGrafter"/>
</dbReference>
<dbReference type="GO" id="GO:1990247">
    <property type="term" value="F:N6-methyladenosine-containing RNA reader activity"/>
    <property type="evidence" value="ECO:0007669"/>
    <property type="project" value="TreeGrafter"/>
</dbReference>
<dbReference type="SMART" id="SM00356">
    <property type="entry name" value="ZnF_C3H1"/>
    <property type="match status" value="3"/>
</dbReference>
<name>A0A0J9SM89_PLAV1</name>
<dbReference type="Gene3D" id="3.10.590.10">
    <property type="entry name" value="ph1033 like domains"/>
    <property type="match status" value="1"/>
</dbReference>
<feature type="region of interest" description="Disordered" evidence="2">
    <location>
        <begin position="258"/>
        <end position="297"/>
    </location>
</feature>
<dbReference type="AlphaFoldDB" id="A0A0J9SM89"/>
<dbReference type="PANTHER" id="PTHR12357:SF3">
    <property type="entry name" value="YTH DOMAIN-CONTAINING PROTEIN 1"/>
    <property type="match status" value="1"/>
</dbReference>
<dbReference type="GO" id="GO:0005654">
    <property type="term" value="C:nucleoplasm"/>
    <property type="evidence" value="ECO:0007669"/>
    <property type="project" value="TreeGrafter"/>
</dbReference>
<proteinExistence type="predicted"/>
<evidence type="ECO:0000313" key="5">
    <source>
        <dbReference type="EMBL" id="KMZ83826.1"/>
    </source>
</evidence>
<dbReference type="InterPro" id="IPR000571">
    <property type="entry name" value="Znf_CCCH"/>
</dbReference>
<dbReference type="GO" id="GO:0008270">
    <property type="term" value="F:zinc ion binding"/>
    <property type="evidence" value="ECO:0007669"/>
    <property type="project" value="UniProtKB-KW"/>
</dbReference>
<dbReference type="PROSITE" id="PS50882">
    <property type="entry name" value="YTH"/>
    <property type="match status" value="1"/>
</dbReference>
<evidence type="ECO:0000313" key="6">
    <source>
        <dbReference type="Proteomes" id="UP000053327"/>
    </source>
</evidence>
<feature type="domain" description="C3H1-type" evidence="3">
    <location>
        <begin position="94"/>
        <end position="121"/>
    </location>
</feature>
<gene>
    <name evidence="5" type="ORF">PVBG_00906</name>
</gene>
<feature type="domain" description="C3H1-type" evidence="3">
    <location>
        <begin position="122"/>
        <end position="152"/>
    </location>
</feature>
<feature type="domain" description="YTH" evidence="4">
    <location>
        <begin position="406"/>
        <end position="539"/>
    </location>
</feature>
<dbReference type="PROSITE" id="PS50103">
    <property type="entry name" value="ZF_C3H1"/>
    <property type="match status" value="3"/>
</dbReference>
<feature type="zinc finger region" description="C3H1-type" evidence="1">
    <location>
        <begin position="94"/>
        <end position="121"/>
    </location>
</feature>
<dbReference type="InterPro" id="IPR045168">
    <property type="entry name" value="YTH_prot"/>
</dbReference>